<keyword evidence="1" id="KW-0862">Zinc</keyword>
<evidence type="ECO:0000313" key="4">
    <source>
        <dbReference type="Proteomes" id="UP000261620"/>
    </source>
</evidence>
<reference evidence="3" key="2">
    <citation type="submission" date="2025-09" db="UniProtKB">
        <authorList>
            <consortium name="Ensembl"/>
        </authorList>
    </citation>
    <scope>IDENTIFICATION</scope>
</reference>
<dbReference type="PANTHER" id="PTHR22639">
    <property type="entry name" value="GAG-RELATED PROTEIN"/>
    <property type="match status" value="1"/>
</dbReference>
<dbReference type="GO" id="GO:0003690">
    <property type="term" value="F:double-stranded DNA binding"/>
    <property type="evidence" value="ECO:0007669"/>
    <property type="project" value="InterPro"/>
</dbReference>
<evidence type="ECO:0000313" key="3">
    <source>
        <dbReference type="Ensembl" id="ENSMMOP00000023386.1"/>
    </source>
</evidence>
<dbReference type="Gene3D" id="4.10.60.10">
    <property type="entry name" value="Zinc finger, CCHC-type"/>
    <property type="match status" value="1"/>
</dbReference>
<dbReference type="GO" id="GO:0003723">
    <property type="term" value="F:RNA binding"/>
    <property type="evidence" value="ECO:0007669"/>
    <property type="project" value="InterPro"/>
</dbReference>
<accession>A0A3Q3XJ09</accession>
<dbReference type="GO" id="GO:0008270">
    <property type="term" value="F:zinc ion binding"/>
    <property type="evidence" value="ECO:0007669"/>
    <property type="project" value="UniProtKB-KW"/>
</dbReference>
<dbReference type="PROSITE" id="PS50158">
    <property type="entry name" value="ZF_CCHC"/>
    <property type="match status" value="1"/>
</dbReference>
<dbReference type="Ensembl" id="ENSMMOT00000023772.1">
    <property type="protein sequence ID" value="ENSMMOP00000023386.1"/>
    <property type="gene ID" value="ENSMMOG00000017796.1"/>
</dbReference>
<dbReference type="SUPFAM" id="SSF57756">
    <property type="entry name" value="Retrovirus zinc finger-like domains"/>
    <property type="match status" value="1"/>
</dbReference>
<reference evidence="3" key="1">
    <citation type="submission" date="2025-08" db="UniProtKB">
        <authorList>
            <consortium name="Ensembl"/>
        </authorList>
    </citation>
    <scope>IDENTIFICATION</scope>
</reference>
<dbReference type="Proteomes" id="UP000261620">
    <property type="component" value="Unplaced"/>
</dbReference>
<dbReference type="AlphaFoldDB" id="A0A3Q3XJ09"/>
<dbReference type="PANTHER" id="PTHR22639:SF3">
    <property type="entry name" value="ZINC FINGER CCHC DOMAIN-CONTAINING PROTEIN 3"/>
    <property type="match status" value="1"/>
</dbReference>
<organism evidence="3 4">
    <name type="scientific">Mola mola</name>
    <name type="common">Ocean sunfish</name>
    <name type="synonym">Tetraodon mola</name>
    <dbReference type="NCBI Taxonomy" id="94237"/>
    <lineage>
        <taxon>Eukaryota</taxon>
        <taxon>Metazoa</taxon>
        <taxon>Chordata</taxon>
        <taxon>Craniata</taxon>
        <taxon>Vertebrata</taxon>
        <taxon>Euteleostomi</taxon>
        <taxon>Actinopterygii</taxon>
        <taxon>Neopterygii</taxon>
        <taxon>Teleostei</taxon>
        <taxon>Neoteleostei</taxon>
        <taxon>Acanthomorphata</taxon>
        <taxon>Eupercaria</taxon>
        <taxon>Tetraodontiformes</taxon>
        <taxon>Molidae</taxon>
        <taxon>Mola</taxon>
    </lineage>
</organism>
<name>A0A3Q3XJ09_MOLML</name>
<dbReference type="InterPro" id="IPR001878">
    <property type="entry name" value="Znf_CCHC"/>
</dbReference>
<keyword evidence="1" id="KW-0863">Zinc-finger</keyword>
<protein>
    <recommendedName>
        <fullName evidence="2">CCHC-type domain-containing protein</fullName>
    </recommendedName>
</protein>
<proteinExistence type="predicted"/>
<dbReference type="STRING" id="94237.ENSMMOP00000023386"/>
<sequence>MVMSQVTKCFICQSVEHQVKDCPTVKCWRCGNLGHKARECQYESGCSLCGHRGHTSFNCPIAVVQWSCFVTIKKCPMSPCNEDETLEHLLLHCNRIAEIRHKMVSVGFTVHCNVKSVMYGLFRERLTDSKR</sequence>
<dbReference type="Pfam" id="PF00098">
    <property type="entry name" value="zf-CCHC"/>
    <property type="match status" value="2"/>
</dbReference>
<dbReference type="SMART" id="SM00343">
    <property type="entry name" value="ZnF_C2HC"/>
    <property type="match status" value="3"/>
</dbReference>
<dbReference type="GO" id="GO:0002218">
    <property type="term" value="P:activation of innate immune response"/>
    <property type="evidence" value="ECO:0007669"/>
    <property type="project" value="InterPro"/>
</dbReference>
<keyword evidence="4" id="KW-1185">Reference proteome</keyword>
<feature type="domain" description="CCHC-type" evidence="2">
    <location>
        <begin position="26"/>
        <end position="40"/>
    </location>
</feature>
<dbReference type="InterPro" id="IPR042509">
    <property type="entry name" value="ZCCHC3"/>
</dbReference>
<keyword evidence="1" id="KW-0479">Metal-binding</keyword>
<evidence type="ECO:0000256" key="1">
    <source>
        <dbReference type="PROSITE-ProRule" id="PRU00047"/>
    </source>
</evidence>
<dbReference type="InterPro" id="IPR036875">
    <property type="entry name" value="Znf_CCHC_sf"/>
</dbReference>
<evidence type="ECO:0000259" key="2">
    <source>
        <dbReference type="PROSITE" id="PS50158"/>
    </source>
</evidence>